<evidence type="ECO:0000259" key="1">
    <source>
        <dbReference type="Pfam" id="PF04069"/>
    </source>
</evidence>
<proteinExistence type="predicted"/>
<evidence type="ECO:0000313" key="2">
    <source>
        <dbReference type="EMBL" id="MFD2044598.1"/>
    </source>
</evidence>
<dbReference type="CDD" id="cd13641">
    <property type="entry name" value="PBP2_HisX_like"/>
    <property type="match status" value="1"/>
</dbReference>
<feature type="domain" description="ABC-type glycine betaine transport system substrate-binding" evidence="1">
    <location>
        <begin position="34"/>
        <end position="306"/>
    </location>
</feature>
<dbReference type="Proteomes" id="UP001597383">
    <property type="component" value="Unassembled WGS sequence"/>
</dbReference>
<reference evidence="3" key="1">
    <citation type="journal article" date="2019" name="Int. J. Syst. Evol. Microbiol.">
        <title>The Global Catalogue of Microorganisms (GCM) 10K type strain sequencing project: providing services to taxonomists for standard genome sequencing and annotation.</title>
        <authorList>
            <consortium name="The Broad Institute Genomics Platform"/>
            <consortium name="The Broad Institute Genome Sequencing Center for Infectious Disease"/>
            <person name="Wu L."/>
            <person name="Ma J."/>
        </authorList>
    </citation>
    <scope>NUCLEOTIDE SEQUENCE [LARGE SCALE GENOMIC DNA]</scope>
    <source>
        <strain evidence="3">R28</strain>
    </source>
</reference>
<dbReference type="RefSeq" id="WP_377556172.1">
    <property type="nucleotide sequence ID" value="NZ_JBHUHQ010000015.1"/>
</dbReference>
<keyword evidence="3" id="KW-1185">Reference proteome</keyword>
<gene>
    <name evidence="2" type="ORF">ACFSJF_09995</name>
</gene>
<organism evidence="2 3">
    <name type="scientific">Ornithinibacillus salinisoli</name>
    <dbReference type="NCBI Taxonomy" id="1848459"/>
    <lineage>
        <taxon>Bacteria</taxon>
        <taxon>Bacillati</taxon>
        <taxon>Bacillota</taxon>
        <taxon>Bacilli</taxon>
        <taxon>Bacillales</taxon>
        <taxon>Bacillaceae</taxon>
        <taxon>Ornithinibacillus</taxon>
    </lineage>
</organism>
<comment type="caution">
    <text evidence="2">The sequence shown here is derived from an EMBL/GenBank/DDBJ whole genome shotgun (WGS) entry which is preliminary data.</text>
</comment>
<dbReference type="PROSITE" id="PS51257">
    <property type="entry name" value="PROKAR_LIPOPROTEIN"/>
    <property type="match status" value="1"/>
</dbReference>
<sequence length="332" mass="37419">MKKFKHIISGISIVILIFIVVGCGDNVSSDKNEPIVFADAGWDSLRFHNEVAGIIIEAGYGYDTEQRTGSSTAVWVGIEEGDIDVHMEVWKDNLVDIYESGIENGDFQKVSLNFDDNYQGFYVPTYVIEGDPERGIEPIAPDLKYITDLPKYKDLFEDPEDSEKGRIIGAISGWTIDEILYEAYEQYGLEDTFNYSRPGSEAAINASLTEAYEKGEPWVGYNYEPNWIIGMYDMTQLIEKEDGPLAEIATQDIEIVVTKSLPDRAPKVTDFLGNYQTSSDIANEALAYIQETDSSAYDAAVKFLQENESIWTEWVPEKVAKKVKEEIEQVEL</sequence>
<dbReference type="EMBL" id="JBHUHQ010000015">
    <property type="protein sequence ID" value="MFD2044598.1"/>
    <property type="molecule type" value="Genomic_DNA"/>
</dbReference>
<name>A0ABW4VZA2_9BACI</name>
<evidence type="ECO:0000313" key="3">
    <source>
        <dbReference type="Proteomes" id="UP001597383"/>
    </source>
</evidence>
<dbReference type="Gene3D" id="3.40.190.100">
    <property type="entry name" value="Glycine betaine-binding periplasmic protein, domain 2"/>
    <property type="match status" value="1"/>
</dbReference>
<dbReference type="SUPFAM" id="SSF53850">
    <property type="entry name" value="Periplasmic binding protein-like II"/>
    <property type="match status" value="1"/>
</dbReference>
<dbReference type="InterPro" id="IPR007210">
    <property type="entry name" value="ABC_Gly_betaine_transp_sub-bd"/>
</dbReference>
<dbReference type="Pfam" id="PF04069">
    <property type="entry name" value="OpuAC"/>
    <property type="match status" value="1"/>
</dbReference>
<accession>A0ABW4VZA2</accession>
<protein>
    <submittedName>
        <fullName evidence="2">ABC transporter substrate-binding protein</fullName>
    </submittedName>
</protein>
<dbReference type="Gene3D" id="3.40.190.10">
    <property type="entry name" value="Periplasmic binding protein-like II"/>
    <property type="match status" value="1"/>
</dbReference>